<name>L0A7M9_DEIPD</name>
<dbReference type="Pfam" id="PF01526">
    <property type="entry name" value="DDE_Tnp_Tn3"/>
    <property type="match status" value="1"/>
</dbReference>
<dbReference type="Proteomes" id="UP000010467">
    <property type="component" value="Plasmid pDEIPE01"/>
</dbReference>
<evidence type="ECO:0000313" key="4">
    <source>
        <dbReference type="Proteomes" id="UP000010467"/>
    </source>
</evidence>
<protein>
    <submittedName>
        <fullName evidence="3">Transposase</fullName>
    </submittedName>
</protein>
<dbReference type="GO" id="GO:0004803">
    <property type="term" value="F:transposase activity"/>
    <property type="evidence" value="ECO:0007669"/>
    <property type="project" value="InterPro"/>
</dbReference>
<evidence type="ECO:0000313" key="3">
    <source>
        <dbReference type="EMBL" id="AFZ69454.1"/>
    </source>
</evidence>
<organism evidence="3 4">
    <name type="scientific">Deinococcus peraridilitoris (strain DSM 19664 / LMG 22246 / CIP 109416 / KR-200)</name>
    <dbReference type="NCBI Taxonomy" id="937777"/>
    <lineage>
        <taxon>Bacteria</taxon>
        <taxon>Thermotogati</taxon>
        <taxon>Deinococcota</taxon>
        <taxon>Deinococci</taxon>
        <taxon>Deinococcales</taxon>
        <taxon>Deinococcaceae</taxon>
        <taxon>Deinococcus</taxon>
    </lineage>
</organism>
<dbReference type="AlphaFoldDB" id="L0A7M9"/>
<geneLocation type="plasmid" evidence="3 4">
    <name>pDEIPE01</name>
</geneLocation>
<dbReference type="RefSeq" id="WP_015231356.1">
    <property type="nucleotide sequence ID" value="NC_019789.1"/>
</dbReference>
<dbReference type="InterPro" id="IPR002513">
    <property type="entry name" value="Tn3_Tnp_DDE_dom"/>
</dbReference>
<reference evidence="4" key="1">
    <citation type="submission" date="2012-03" db="EMBL/GenBank/DDBJ databases">
        <title>Complete sequence of plasmid 1 of Deinococcus peraridilitoris DSM 19664.</title>
        <authorList>
            <person name="Lucas S."/>
            <person name="Copeland A."/>
            <person name="Lapidus A."/>
            <person name="Glavina del Rio T."/>
            <person name="Dalin E."/>
            <person name="Tice H."/>
            <person name="Bruce D."/>
            <person name="Goodwin L."/>
            <person name="Pitluck S."/>
            <person name="Peters L."/>
            <person name="Mikhailova N."/>
            <person name="Lu M."/>
            <person name="Kyrpides N."/>
            <person name="Mavromatis K."/>
            <person name="Ivanova N."/>
            <person name="Brettin T."/>
            <person name="Detter J.C."/>
            <person name="Han C."/>
            <person name="Larimer F."/>
            <person name="Land M."/>
            <person name="Hauser L."/>
            <person name="Markowitz V."/>
            <person name="Cheng J.-F."/>
            <person name="Hugenholtz P."/>
            <person name="Woyke T."/>
            <person name="Wu D."/>
            <person name="Pukall R."/>
            <person name="Steenblock K."/>
            <person name="Brambilla E."/>
            <person name="Klenk H.-P."/>
            <person name="Eisen J.A."/>
        </authorList>
    </citation>
    <scope>NUCLEOTIDE SEQUENCE [LARGE SCALE GENOMIC DNA]</scope>
    <source>
        <strain evidence="4">DSM 19664 / LMG 22246 / CIP 109416 / KR-200</strain>
        <plasmid evidence="4">Plasmid pDEIPE01</plasmid>
    </source>
</reference>
<evidence type="ECO:0000259" key="2">
    <source>
        <dbReference type="Pfam" id="PF13700"/>
    </source>
</evidence>
<dbReference type="InterPro" id="IPR025296">
    <property type="entry name" value="DUF4158"/>
</dbReference>
<dbReference type="Pfam" id="PF13700">
    <property type="entry name" value="DUF4158"/>
    <property type="match status" value="1"/>
</dbReference>
<dbReference type="KEGG" id="dpd:Deipe_4070"/>
<dbReference type="HOGENOM" id="CLU_009098_14_3_0"/>
<dbReference type="EMBL" id="CP003383">
    <property type="protein sequence ID" value="AFZ69454.1"/>
    <property type="molecule type" value="Genomic_DNA"/>
</dbReference>
<gene>
    <name evidence="3" type="ordered locus">Deipe_4070</name>
</gene>
<evidence type="ECO:0000259" key="1">
    <source>
        <dbReference type="Pfam" id="PF01526"/>
    </source>
</evidence>
<dbReference type="GO" id="GO:0006313">
    <property type="term" value="P:DNA transposition"/>
    <property type="evidence" value="ECO:0007669"/>
    <property type="project" value="InterPro"/>
</dbReference>
<proteinExistence type="predicted"/>
<accession>L0A7M9</accession>
<keyword evidence="3" id="KW-0614">Plasmid</keyword>
<feature type="domain" description="Tn3 transposase DDE" evidence="1">
    <location>
        <begin position="581"/>
        <end position="664"/>
    </location>
</feature>
<sequence length="671" mass="75582">MPFEFLSDMHLARYGQYAPNLTALVLGDPFHLQDAELARLKHDFRHDHTRLGYTVQRATLLHLGTFLVDPTAVPDVVLNVLAQQLGISNPRQVLPRYLSRRPTRFDHQAKIKDELGYKDFDRTEWLHLTRWLYSTLRLSSERPIVLFDHVTKKLVQRKIVLPGATTLAKLIVAVRERVTQQTFVQLARRLTPAQQRTLDDLLVVAHKERFSPYEKLRAGPTLVSGKGIRTALDRLQAIRKLGLSDIDLTDLPSGRLGVLQRDGLIHWTSTLSRMAMPRRYAILLATLQHLELHATDDVLDIFDAHMNDLGLKGERKRRQERLRYLKDLDGAALLLRDAMRVVLNEEIPEGQLRQRLKVTFGADQLTLAIARVTELASDVSDQDTERWMYALHSVRQFFPALIEAVKFGGTAGTKPLLDALEFLSAAAPVWSRAPRSFVPKAWETVVFPFGQRDPDKRVYQLCVAHGLHEALKRREVFVIRSGKYGDPRSQLLQGEAWDATKSEVLRALDLPDDPKVYVQALASEVDGTYRAMLARLPDNAFVRVEHDVVVLTPLDKMPDTESYRLLERQTDVRLPVIDLSELLLETNSFAPFIDAMVEAVDGAPRRGDIATSICAVLVAEACNIGLKAVARSNIPALTLGRLSFVKQHYVRLDALLKANAVLVGLTSLSAG</sequence>
<dbReference type="PATRIC" id="fig|937777.3.peg.4090"/>
<dbReference type="OrthoDB" id="56090at2"/>
<keyword evidence="4" id="KW-1185">Reference proteome</keyword>
<feature type="domain" description="DUF4158" evidence="2">
    <location>
        <begin position="5"/>
        <end position="173"/>
    </location>
</feature>